<dbReference type="SUPFAM" id="SSF49777">
    <property type="entry name" value="PEBP-like"/>
    <property type="match status" value="1"/>
</dbReference>
<name>A0A0S7WJJ4_UNCT6</name>
<dbReference type="InterPro" id="IPR036610">
    <property type="entry name" value="PEBP-like_sf"/>
</dbReference>
<dbReference type="Gene3D" id="3.90.280.10">
    <property type="entry name" value="PEBP-like"/>
    <property type="match status" value="1"/>
</dbReference>
<dbReference type="NCBIfam" id="TIGR00481">
    <property type="entry name" value="YbhB/YbcL family Raf kinase inhibitor-like protein"/>
    <property type="match status" value="1"/>
</dbReference>
<dbReference type="InterPro" id="IPR005247">
    <property type="entry name" value="YbhB_YbcL/LppC-like"/>
</dbReference>
<accession>A0A0S7WJJ4</accession>
<dbReference type="InterPro" id="IPR008914">
    <property type="entry name" value="PEBP"/>
</dbReference>
<evidence type="ECO:0000313" key="1">
    <source>
        <dbReference type="EMBL" id="KPJ50349.1"/>
    </source>
</evidence>
<gene>
    <name evidence="1" type="ORF">AMJ40_03165</name>
</gene>
<dbReference type="CDD" id="cd00865">
    <property type="entry name" value="PEBP_bact_arch"/>
    <property type="match status" value="1"/>
</dbReference>
<sequence>MDIAVRSTAFREGEMIPKNYTCDGENISPPLAWTSVPEETKGIALICDDPDAPRGTFVHWVLFNLPPDMRELPEAIPPADELENGARHGVNGSGKAGYRGPCPPGGVHRYYFRLYALDTQLTLPSGVQKSQLVDAMEGHILGRGQLMGRYKR</sequence>
<evidence type="ECO:0000313" key="2">
    <source>
        <dbReference type="Proteomes" id="UP000051124"/>
    </source>
</evidence>
<proteinExistence type="predicted"/>
<organism evidence="1 2">
    <name type="scientific">candidate division TA06 bacterium DG_26</name>
    <dbReference type="NCBI Taxonomy" id="1703771"/>
    <lineage>
        <taxon>Bacteria</taxon>
        <taxon>Bacteria division TA06</taxon>
    </lineage>
</organism>
<protein>
    <submittedName>
        <fullName evidence="1">Phosphatidylethanolamine-binding protein</fullName>
    </submittedName>
</protein>
<dbReference type="AlphaFoldDB" id="A0A0S7WJJ4"/>
<comment type="caution">
    <text evidence="1">The sequence shown here is derived from an EMBL/GenBank/DDBJ whole genome shotgun (WGS) entry which is preliminary data.</text>
</comment>
<dbReference type="Pfam" id="PF01161">
    <property type="entry name" value="PBP"/>
    <property type="match status" value="1"/>
</dbReference>
<dbReference type="EMBL" id="LIZT01000024">
    <property type="protein sequence ID" value="KPJ50349.1"/>
    <property type="molecule type" value="Genomic_DNA"/>
</dbReference>
<dbReference type="PANTHER" id="PTHR30289">
    <property type="entry name" value="UNCHARACTERIZED PROTEIN YBCL-RELATED"/>
    <property type="match status" value="1"/>
</dbReference>
<reference evidence="1 2" key="1">
    <citation type="journal article" date="2015" name="Microbiome">
        <title>Genomic resolution of linkages in carbon, nitrogen, and sulfur cycling among widespread estuary sediment bacteria.</title>
        <authorList>
            <person name="Baker B.J."/>
            <person name="Lazar C.S."/>
            <person name="Teske A.P."/>
            <person name="Dick G.J."/>
        </authorList>
    </citation>
    <scope>NUCLEOTIDE SEQUENCE [LARGE SCALE GENOMIC DNA]</scope>
    <source>
        <strain evidence="1">DG_26</strain>
    </source>
</reference>
<dbReference type="PANTHER" id="PTHR30289:SF1">
    <property type="entry name" value="PEBP (PHOSPHATIDYLETHANOLAMINE-BINDING PROTEIN) FAMILY PROTEIN"/>
    <property type="match status" value="1"/>
</dbReference>
<dbReference type="Proteomes" id="UP000051124">
    <property type="component" value="Unassembled WGS sequence"/>
</dbReference>